<feature type="transmembrane region" description="Helical" evidence="3">
    <location>
        <begin position="104"/>
        <end position="124"/>
    </location>
</feature>
<sequence length="156" mass="17437">MNLKNLAMWAVIVFLTIGLYNMFKNPQSSINKKKDTIIFSEFLSEVDNGRVVEVQIQGNNIYGILSNGNKFSTYSPNDPNLIEKLTNKGVSISAAPIDEKMPSLFGVLLSWFPMLLLIAVWIFFMRQMQGGKGGAMGFGRSKAKMMNEIKGKVTFN</sequence>
<reference evidence="5" key="1">
    <citation type="submission" date="2018-05" db="EMBL/GenBank/DDBJ databases">
        <authorList>
            <person name="Lanie J.A."/>
            <person name="Ng W.-L."/>
            <person name="Kazmierczak K.M."/>
            <person name="Andrzejewski T.M."/>
            <person name="Davidsen T.M."/>
            <person name="Wayne K.J."/>
            <person name="Tettelin H."/>
            <person name="Glass J.I."/>
            <person name="Rusch D."/>
            <person name="Podicherti R."/>
            <person name="Tsui H.-C.T."/>
            <person name="Winkler M.E."/>
        </authorList>
    </citation>
    <scope>NUCLEOTIDE SEQUENCE</scope>
</reference>
<dbReference type="GO" id="GO:0008270">
    <property type="term" value="F:zinc ion binding"/>
    <property type="evidence" value="ECO:0007669"/>
    <property type="project" value="InterPro"/>
</dbReference>
<feature type="non-terminal residue" evidence="5">
    <location>
        <position position="156"/>
    </location>
</feature>
<dbReference type="AlphaFoldDB" id="A0A382M9J6"/>
<dbReference type="InterPro" id="IPR011546">
    <property type="entry name" value="Pept_M41_FtsH_extracell"/>
</dbReference>
<organism evidence="5">
    <name type="scientific">marine metagenome</name>
    <dbReference type="NCBI Taxonomy" id="408172"/>
    <lineage>
        <taxon>unclassified sequences</taxon>
        <taxon>metagenomes</taxon>
        <taxon>ecological metagenomes</taxon>
    </lineage>
</organism>
<keyword evidence="3" id="KW-0472">Membrane</keyword>
<evidence type="ECO:0000256" key="1">
    <source>
        <dbReference type="ARBA" id="ARBA00022670"/>
    </source>
</evidence>
<dbReference type="EMBL" id="UINC01092248">
    <property type="protein sequence ID" value="SVC45664.1"/>
    <property type="molecule type" value="Genomic_DNA"/>
</dbReference>
<evidence type="ECO:0000259" key="4">
    <source>
        <dbReference type="Pfam" id="PF06480"/>
    </source>
</evidence>
<accession>A0A382M9J6</accession>
<keyword evidence="3" id="KW-1133">Transmembrane helix</keyword>
<keyword evidence="2" id="KW-0378">Hydrolase</keyword>
<dbReference type="GO" id="GO:0004222">
    <property type="term" value="F:metalloendopeptidase activity"/>
    <property type="evidence" value="ECO:0007669"/>
    <property type="project" value="InterPro"/>
</dbReference>
<evidence type="ECO:0000256" key="2">
    <source>
        <dbReference type="ARBA" id="ARBA00022801"/>
    </source>
</evidence>
<dbReference type="GO" id="GO:0005524">
    <property type="term" value="F:ATP binding"/>
    <property type="evidence" value="ECO:0007669"/>
    <property type="project" value="InterPro"/>
</dbReference>
<gene>
    <name evidence="5" type="ORF">METZ01_LOCUS298518</name>
</gene>
<feature type="domain" description="Peptidase M41 FtsH extracellular" evidence="4">
    <location>
        <begin position="8"/>
        <end position="96"/>
    </location>
</feature>
<evidence type="ECO:0000256" key="3">
    <source>
        <dbReference type="SAM" id="Phobius"/>
    </source>
</evidence>
<proteinExistence type="predicted"/>
<dbReference type="GO" id="GO:0006508">
    <property type="term" value="P:proteolysis"/>
    <property type="evidence" value="ECO:0007669"/>
    <property type="project" value="UniProtKB-KW"/>
</dbReference>
<keyword evidence="3" id="KW-0812">Transmembrane</keyword>
<dbReference type="Pfam" id="PF06480">
    <property type="entry name" value="FtsH_ext"/>
    <property type="match status" value="1"/>
</dbReference>
<dbReference type="Gene3D" id="3.30.720.210">
    <property type="match status" value="1"/>
</dbReference>
<name>A0A382M9J6_9ZZZZ</name>
<evidence type="ECO:0000313" key="5">
    <source>
        <dbReference type="EMBL" id="SVC45664.1"/>
    </source>
</evidence>
<dbReference type="GO" id="GO:0004176">
    <property type="term" value="F:ATP-dependent peptidase activity"/>
    <property type="evidence" value="ECO:0007669"/>
    <property type="project" value="InterPro"/>
</dbReference>
<protein>
    <recommendedName>
        <fullName evidence="4">Peptidase M41 FtsH extracellular domain-containing protein</fullName>
    </recommendedName>
</protein>
<dbReference type="GO" id="GO:0016020">
    <property type="term" value="C:membrane"/>
    <property type="evidence" value="ECO:0007669"/>
    <property type="project" value="InterPro"/>
</dbReference>
<keyword evidence="1" id="KW-0645">Protease</keyword>
<feature type="transmembrane region" description="Helical" evidence="3">
    <location>
        <begin position="6"/>
        <end position="23"/>
    </location>
</feature>